<feature type="region of interest" description="Disordered" evidence="1">
    <location>
        <begin position="108"/>
        <end position="131"/>
    </location>
</feature>
<gene>
    <name evidence="3" type="ORF">GALL_503820</name>
</gene>
<protein>
    <recommendedName>
        <fullName evidence="2">Large polyvalent protein-associated domain-containing protein</fullName>
    </recommendedName>
</protein>
<feature type="domain" description="Large polyvalent protein-associated" evidence="2">
    <location>
        <begin position="19"/>
        <end position="106"/>
    </location>
</feature>
<name>A0A1J5P8V5_9ZZZZ</name>
<dbReference type="EMBL" id="MLJW01005546">
    <property type="protein sequence ID" value="OIQ68033.1"/>
    <property type="molecule type" value="Genomic_DNA"/>
</dbReference>
<evidence type="ECO:0000256" key="1">
    <source>
        <dbReference type="SAM" id="MobiDB-lite"/>
    </source>
</evidence>
<evidence type="ECO:0000313" key="3">
    <source>
        <dbReference type="EMBL" id="OIQ68033.1"/>
    </source>
</evidence>
<dbReference type="AlphaFoldDB" id="A0A1J5P8V5"/>
<evidence type="ECO:0000259" key="2">
    <source>
        <dbReference type="Pfam" id="PF18821"/>
    </source>
</evidence>
<comment type="caution">
    <text evidence="3">The sequence shown here is derived from an EMBL/GenBank/DDBJ whole genome shotgun (WGS) entry which is preliminary data.</text>
</comment>
<proteinExistence type="predicted"/>
<organism evidence="3">
    <name type="scientific">mine drainage metagenome</name>
    <dbReference type="NCBI Taxonomy" id="410659"/>
    <lineage>
        <taxon>unclassified sequences</taxon>
        <taxon>metagenomes</taxon>
        <taxon>ecological metagenomes</taxon>
    </lineage>
</organism>
<dbReference type="InterPro" id="IPR040677">
    <property type="entry name" value="LPD7"/>
</dbReference>
<sequence length="131" mass="14652">MQTATAGAKKAFALEDARIQVDRRHQRIEYHDLTGRVRMTDSGPRVDVHIADTDTIEAGLRLSAQKFGGEVFITGEAAFREQSARQAARLGVGVKDADLQQVVEQERAQIEVERNPSRPRRPVVPRDPPLR</sequence>
<dbReference type="Pfam" id="PF18821">
    <property type="entry name" value="LPD7"/>
    <property type="match status" value="1"/>
</dbReference>
<reference evidence="3" key="1">
    <citation type="submission" date="2016-10" db="EMBL/GenBank/DDBJ databases">
        <title>Sequence of Gallionella enrichment culture.</title>
        <authorList>
            <person name="Poehlein A."/>
            <person name="Muehling M."/>
            <person name="Daniel R."/>
        </authorList>
    </citation>
    <scope>NUCLEOTIDE SEQUENCE</scope>
</reference>
<accession>A0A1J5P8V5</accession>